<protein>
    <recommendedName>
        <fullName evidence="4">Alginate lyase domain-containing protein</fullName>
    </recommendedName>
</protein>
<keyword evidence="3" id="KW-1185">Reference proteome</keyword>
<comment type="caution">
    <text evidence="2">The sequence shown here is derived from an EMBL/GenBank/DDBJ whole genome shotgun (WGS) entry which is preliminary data.</text>
</comment>
<evidence type="ECO:0000313" key="2">
    <source>
        <dbReference type="EMBL" id="VUC35197.1"/>
    </source>
</evidence>
<dbReference type="InterPro" id="IPR008929">
    <property type="entry name" value="Chondroitin_lyas"/>
</dbReference>
<proteinExistence type="predicted"/>
<evidence type="ECO:0008006" key="4">
    <source>
        <dbReference type="Google" id="ProtNLM"/>
    </source>
</evidence>
<organism evidence="2 3">
    <name type="scientific">Bionectria ochroleuca</name>
    <name type="common">Gliocladium roseum</name>
    <dbReference type="NCBI Taxonomy" id="29856"/>
    <lineage>
        <taxon>Eukaryota</taxon>
        <taxon>Fungi</taxon>
        <taxon>Dikarya</taxon>
        <taxon>Ascomycota</taxon>
        <taxon>Pezizomycotina</taxon>
        <taxon>Sordariomycetes</taxon>
        <taxon>Hypocreomycetidae</taxon>
        <taxon>Hypocreales</taxon>
        <taxon>Bionectriaceae</taxon>
        <taxon>Clonostachys</taxon>
    </lineage>
</organism>
<name>A0ABY6UYZ6_BIOOC</name>
<evidence type="ECO:0000256" key="1">
    <source>
        <dbReference type="SAM" id="SignalP"/>
    </source>
</evidence>
<dbReference type="SUPFAM" id="SSF48230">
    <property type="entry name" value="Chondroitin AC/alginate lyase"/>
    <property type="match status" value="1"/>
</dbReference>
<sequence>MRVSSLLAAAMATFVAVAEDWLLVSRPVCNETVIGGFTHPGIFHSCEDLTRAQTKVWNKEEPWYTAFGRMFNESLVGLRVNGVNAYNIRGPLPKLPYGQDAWSSNFTVDAQYGYLNALAFFLTGHPFHRERALHTVRRWMTELNVLEEYIRGGNGLRYLTAACEILRSITTSWWLEDDTKLYHDFAARIRKNWDKSNGMARPDLFFNQGAYGNGGAFAMAIFLGDLELYQQIMEQVTVGRNPDPTIDYAIGMQIINETGFQGQIKEMGRDQAHPAGMLNIVSLMAYSAEIQGDLEGQIDYVDLFTFDNSRFLSGLEYYSKFNLGHEVPFKTIRVGYDSEEYWNQSARTNDRGIIYRDLHHPTDIGSLNSPTAAYYRYRELVGSEKMPYFKKFVEAQTLGFDSLLYMRKGNYEDLNFIWDNGYGASYLDVISGPGANRRFSEPGETEEGTYGNSTFRDVAVVKANTTISYPAFFAVPDKPFLRLEARSSEGTDIRVFGQMNQDIANYHVAASEKFRTVYINTTLEAGSPNQFLYLYTSKNVEIARFNMTGAADTNTTRLDL</sequence>
<feature type="chain" id="PRO_5045818826" description="Alginate lyase domain-containing protein" evidence="1">
    <location>
        <begin position="19"/>
        <end position="560"/>
    </location>
</feature>
<feature type="signal peptide" evidence="1">
    <location>
        <begin position="1"/>
        <end position="18"/>
    </location>
</feature>
<accession>A0ABY6UYZ6</accession>
<keyword evidence="1" id="KW-0732">Signal</keyword>
<reference evidence="2 3" key="1">
    <citation type="submission" date="2019-06" db="EMBL/GenBank/DDBJ databases">
        <authorList>
            <person name="Broberg M."/>
        </authorList>
    </citation>
    <scope>NUCLEOTIDE SEQUENCE [LARGE SCALE GENOMIC DNA]</scope>
</reference>
<dbReference type="EMBL" id="CABFNS010000905">
    <property type="protein sequence ID" value="VUC35197.1"/>
    <property type="molecule type" value="Genomic_DNA"/>
</dbReference>
<evidence type="ECO:0000313" key="3">
    <source>
        <dbReference type="Proteomes" id="UP000766486"/>
    </source>
</evidence>
<gene>
    <name evidence="2" type="ORF">CLO192961_LOCUS407748</name>
</gene>
<dbReference type="Proteomes" id="UP000766486">
    <property type="component" value="Unassembled WGS sequence"/>
</dbReference>